<dbReference type="Proteomes" id="UP000593998">
    <property type="component" value="Chromosome"/>
</dbReference>
<name>A0A7L9J3P4_9MICO</name>
<evidence type="ECO:0000256" key="1">
    <source>
        <dbReference type="ARBA" id="ARBA00022649"/>
    </source>
</evidence>
<evidence type="ECO:0000313" key="2">
    <source>
        <dbReference type="EMBL" id="QOK23994.1"/>
    </source>
</evidence>
<protein>
    <submittedName>
        <fullName evidence="2">Type II toxin-antitoxin system VapB family antitoxin</fullName>
    </submittedName>
</protein>
<dbReference type="AlphaFoldDB" id="A0A7L9J3P4"/>
<keyword evidence="1" id="KW-1277">Toxin-antitoxin system</keyword>
<dbReference type="RefSeq" id="WP_185222008.1">
    <property type="nucleotide sequence ID" value="NZ_CBDRLL010000005.1"/>
</dbReference>
<evidence type="ECO:0000313" key="3">
    <source>
        <dbReference type="Proteomes" id="UP000593998"/>
    </source>
</evidence>
<gene>
    <name evidence="2" type="ORF">IGS73_06360</name>
</gene>
<dbReference type="EMBL" id="CP062789">
    <property type="protein sequence ID" value="QOK23994.1"/>
    <property type="molecule type" value="Genomic_DNA"/>
</dbReference>
<dbReference type="Pfam" id="PF07704">
    <property type="entry name" value="PSK_trans_fac"/>
    <property type="match status" value="1"/>
</dbReference>
<reference evidence="2 3" key="1">
    <citation type="submission" date="2020-10" db="EMBL/GenBank/DDBJ databases">
        <title>Janibacter indicus TT2 genome sequence.</title>
        <authorList>
            <person name="Lee K."/>
            <person name="Ganzorig M."/>
        </authorList>
    </citation>
    <scope>NUCLEOTIDE SEQUENCE [LARGE SCALE GENOMIC DNA]</scope>
    <source>
        <strain evidence="2 3">TT2</strain>
    </source>
</reference>
<sequence>MALNIKNERVHELAREAARRTGATQVSALEAALEQYLAGLDAAGGTNPAGSRVERAREIAGAMRDSWTDADRAAMKVDLEAMYDEHGLPA</sequence>
<proteinExistence type="predicted"/>
<organism evidence="2 3">
    <name type="scientific">Janibacter indicus</name>
    <dbReference type="NCBI Taxonomy" id="857417"/>
    <lineage>
        <taxon>Bacteria</taxon>
        <taxon>Bacillati</taxon>
        <taxon>Actinomycetota</taxon>
        <taxon>Actinomycetes</taxon>
        <taxon>Micrococcales</taxon>
        <taxon>Intrasporangiaceae</taxon>
        <taxon>Janibacter</taxon>
    </lineage>
</organism>
<dbReference type="InterPro" id="IPR011660">
    <property type="entry name" value="VapB-like"/>
</dbReference>
<accession>A0A7L9J3P4</accession>